<sequence>MRHPEKSSSPYNAADHNAAAPYHGTAALRKALRSATAPKTGATTISSFIFSFFPSC</sequence>
<keyword evidence="2" id="KW-1185">Reference proteome</keyword>
<reference evidence="1" key="1">
    <citation type="submission" date="2023-07" db="EMBL/GenBank/DDBJ databases">
        <title>draft genome sequence of fig (Ficus carica).</title>
        <authorList>
            <person name="Takahashi T."/>
            <person name="Nishimura K."/>
        </authorList>
    </citation>
    <scope>NUCLEOTIDE SEQUENCE</scope>
</reference>
<dbReference type="EMBL" id="BTGU01000031">
    <property type="protein sequence ID" value="GMN49520.1"/>
    <property type="molecule type" value="Genomic_DNA"/>
</dbReference>
<evidence type="ECO:0000313" key="1">
    <source>
        <dbReference type="EMBL" id="GMN49520.1"/>
    </source>
</evidence>
<comment type="caution">
    <text evidence="1">The sequence shown here is derived from an EMBL/GenBank/DDBJ whole genome shotgun (WGS) entry which is preliminary data.</text>
</comment>
<proteinExistence type="predicted"/>
<protein>
    <submittedName>
        <fullName evidence="1">Uncharacterized protein</fullName>
    </submittedName>
</protein>
<gene>
    <name evidence="1" type="ORF">TIFTF001_018694</name>
</gene>
<name>A0AA88ABW7_FICCA</name>
<accession>A0AA88ABW7</accession>
<evidence type="ECO:0000313" key="2">
    <source>
        <dbReference type="Proteomes" id="UP001187192"/>
    </source>
</evidence>
<dbReference type="AlphaFoldDB" id="A0AA88ABW7"/>
<organism evidence="1 2">
    <name type="scientific">Ficus carica</name>
    <name type="common">Common fig</name>
    <dbReference type="NCBI Taxonomy" id="3494"/>
    <lineage>
        <taxon>Eukaryota</taxon>
        <taxon>Viridiplantae</taxon>
        <taxon>Streptophyta</taxon>
        <taxon>Embryophyta</taxon>
        <taxon>Tracheophyta</taxon>
        <taxon>Spermatophyta</taxon>
        <taxon>Magnoliopsida</taxon>
        <taxon>eudicotyledons</taxon>
        <taxon>Gunneridae</taxon>
        <taxon>Pentapetalae</taxon>
        <taxon>rosids</taxon>
        <taxon>fabids</taxon>
        <taxon>Rosales</taxon>
        <taxon>Moraceae</taxon>
        <taxon>Ficeae</taxon>
        <taxon>Ficus</taxon>
    </lineage>
</organism>
<dbReference type="Proteomes" id="UP001187192">
    <property type="component" value="Unassembled WGS sequence"/>
</dbReference>